<dbReference type="InterPro" id="IPR011991">
    <property type="entry name" value="ArsR-like_HTH"/>
</dbReference>
<dbReference type="GO" id="GO:0003677">
    <property type="term" value="F:DNA binding"/>
    <property type="evidence" value="ECO:0007669"/>
    <property type="project" value="UniProtKB-KW"/>
</dbReference>
<sequence length="114" mass="12940">MEDKRYLEAQKEALAEFKQDIGHLNALANASRQQLIIILGTVTDKQGIMVNELAERIGLSQPATSHHLKILKDIGMVDSRQVGNIVYYYLTLDDTINRLGRLLDALKTQYQKKD</sequence>
<dbReference type="STRING" id="1423727.FC34_GL001163"/>
<evidence type="ECO:0000313" key="6">
    <source>
        <dbReference type="Proteomes" id="UP000051672"/>
    </source>
</evidence>
<keyword evidence="1" id="KW-0805">Transcription regulation</keyword>
<dbReference type="NCBIfam" id="NF033788">
    <property type="entry name" value="HTH_metalloreg"/>
    <property type="match status" value="1"/>
</dbReference>
<dbReference type="Pfam" id="PF01022">
    <property type="entry name" value="HTH_5"/>
    <property type="match status" value="1"/>
</dbReference>
<gene>
    <name evidence="5" type="ORF">FC34_GL001163</name>
</gene>
<dbReference type="RefSeq" id="WP_057894444.1">
    <property type="nucleotide sequence ID" value="NZ_AYZQ01000002.1"/>
</dbReference>
<dbReference type="Gene3D" id="1.10.10.10">
    <property type="entry name" value="Winged helix-like DNA-binding domain superfamily/Winged helix DNA-binding domain"/>
    <property type="match status" value="1"/>
</dbReference>
<dbReference type="InterPro" id="IPR001845">
    <property type="entry name" value="HTH_ArsR_DNA-bd_dom"/>
</dbReference>
<evidence type="ECO:0000313" key="5">
    <source>
        <dbReference type="EMBL" id="KRM72179.1"/>
    </source>
</evidence>
<dbReference type="PANTHER" id="PTHR33154">
    <property type="entry name" value="TRANSCRIPTIONAL REGULATOR, ARSR FAMILY"/>
    <property type="match status" value="1"/>
</dbReference>
<dbReference type="SMART" id="SM00418">
    <property type="entry name" value="HTH_ARSR"/>
    <property type="match status" value="1"/>
</dbReference>
<accession>A0A0R2B9B7</accession>
<comment type="caution">
    <text evidence="5">The sequence shown here is derived from an EMBL/GenBank/DDBJ whole genome shotgun (WGS) entry which is preliminary data.</text>
</comment>
<name>A0A0R2B9B7_9LACO</name>
<keyword evidence="6" id="KW-1185">Reference proteome</keyword>
<dbReference type="PROSITE" id="PS50987">
    <property type="entry name" value="HTH_ARSR_2"/>
    <property type="match status" value="1"/>
</dbReference>
<dbReference type="OrthoDB" id="9798835at2"/>
<dbReference type="InterPro" id="IPR036388">
    <property type="entry name" value="WH-like_DNA-bd_sf"/>
</dbReference>
<dbReference type="AlphaFoldDB" id="A0A0R2B9B7"/>
<dbReference type="CDD" id="cd00090">
    <property type="entry name" value="HTH_ARSR"/>
    <property type="match status" value="1"/>
</dbReference>
<organism evidence="5 6">
    <name type="scientific">Lacticaseibacillus brantae DSM 23927</name>
    <dbReference type="NCBI Taxonomy" id="1423727"/>
    <lineage>
        <taxon>Bacteria</taxon>
        <taxon>Bacillati</taxon>
        <taxon>Bacillota</taxon>
        <taxon>Bacilli</taxon>
        <taxon>Lactobacillales</taxon>
        <taxon>Lactobacillaceae</taxon>
        <taxon>Lacticaseibacillus</taxon>
    </lineage>
</organism>
<proteinExistence type="predicted"/>
<evidence type="ECO:0000256" key="2">
    <source>
        <dbReference type="ARBA" id="ARBA00023125"/>
    </source>
</evidence>
<keyword evidence="3" id="KW-0804">Transcription</keyword>
<dbReference type="SUPFAM" id="SSF46785">
    <property type="entry name" value="Winged helix' DNA-binding domain"/>
    <property type="match status" value="1"/>
</dbReference>
<dbReference type="GO" id="GO:0003700">
    <property type="term" value="F:DNA-binding transcription factor activity"/>
    <property type="evidence" value="ECO:0007669"/>
    <property type="project" value="InterPro"/>
</dbReference>
<evidence type="ECO:0000259" key="4">
    <source>
        <dbReference type="PROSITE" id="PS50987"/>
    </source>
</evidence>
<keyword evidence="2" id="KW-0238">DNA-binding</keyword>
<feature type="domain" description="HTH arsR-type" evidence="4">
    <location>
        <begin position="14"/>
        <end position="110"/>
    </location>
</feature>
<dbReference type="EMBL" id="AYZQ01000002">
    <property type="protein sequence ID" value="KRM72179.1"/>
    <property type="molecule type" value="Genomic_DNA"/>
</dbReference>
<evidence type="ECO:0000256" key="3">
    <source>
        <dbReference type="ARBA" id="ARBA00023163"/>
    </source>
</evidence>
<dbReference type="InterPro" id="IPR051081">
    <property type="entry name" value="HTH_MetalResp_TranReg"/>
</dbReference>
<dbReference type="PATRIC" id="fig|1423727.3.peg.1180"/>
<dbReference type="PANTHER" id="PTHR33154:SF33">
    <property type="entry name" value="TRANSCRIPTIONAL REPRESSOR SDPR"/>
    <property type="match status" value="1"/>
</dbReference>
<evidence type="ECO:0000256" key="1">
    <source>
        <dbReference type="ARBA" id="ARBA00023015"/>
    </source>
</evidence>
<dbReference type="PRINTS" id="PR00778">
    <property type="entry name" value="HTHARSR"/>
</dbReference>
<dbReference type="Proteomes" id="UP000051672">
    <property type="component" value="Unassembled WGS sequence"/>
</dbReference>
<reference evidence="5 6" key="1">
    <citation type="journal article" date="2015" name="Genome Announc.">
        <title>Expanding the biotechnology potential of lactobacilli through comparative genomics of 213 strains and associated genera.</title>
        <authorList>
            <person name="Sun Z."/>
            <person name="Harris H.M."/>
            <person name="McCann A."/>
            <person name="Guo C."/>
            <person name="Argimon S."/>
            <person name="Zhang W."/>
            <person name="Yang X."/>
            <person name="Jeffery I.B."/>
            <person name="Cooney J.C."/>
            <person name="Kagawa T.F."/>
            <person name="Liu W."/>
            <person name="Song Y."/>
            <person name="Salvetti E."/>
            <person name="Wrobel A."/>
            <person name="Rasinkangas P."/>
            <person name="Parkhill J."/>
            <person name="Rea M.C."/>
            <person name="O'Sullivan O."/>
            <person name="Ritari J."/>
            <person name="Douillard F.P."/>
            <person name="Paul Ross R."/>
            <person name="Yang R."/>
            <person name="Briner A.E."/>
            <person name="Felis G.E."/>
            <person name="de Vos W.M."/>
            <person name="Barrangou R."/>
            <person name="Klaenhammer T.R."/>
            <person name="Caufield P.W."/>
            <person name="Cui Y."/>
            <person name="Zhang H."/>
            <person name="O'Toole P.W."/>
        </authorList>
    </citation>
    <scope>NUCLEOTIDE SEQUENCE [LARGE SCALE GENOMIC DNA]</scope>
    <source>
        <strain evidence="5 6">DSM 23927</strain>
    </source>
</reference>
<dbReference type="InterPro" id="IPR036390">
    <property type="entry name" value="WH_DNA-bd_sf"/>
</dbReference>
<protein>
    <submittedName>
        <fullName evidence="5">Transcriptional regulator</fullName>
    </submittedName>
</protein>